<dbReference type="EMBL" id="AP021875">
    <property type="protein sequence ID" value="BBO77319.1"/>
    <property type="molecule type" value="Genomic_DNA"/>
</dbReference>
<dbReference type="AlphaFoldDB" id="A0A5K7ZAW5"/>
<keyword evidence="3 7" id="KW-0862">Zinc</keyword>
<evidence type="ECO:0000256" key="4">
    <source>
        <dbReference type="ARBA" id="ARBA00023015"/>
    </source>
</evidence>
<dbReference type="GO" id="GO:0008270">
    <property type="term" value="F:zinc ion binding"/>
    <property type="evidence" value="ECO:0007669"/>
    <property type="project" value="TreeGrafter"/>
</dbReference>
<comment type="cofactor">
    <cofactor evidence="8">
        <name>Mn(2+)</name>
        <dbReference type="ChEBI" id="CHEBI:29035"/>
    </cofactor>
    <cofactor evidence="8">
        <name>Fe(2+)</name>
        <dbReference type="ChEBI" id="CHEBI:29033"/>
    </cofactor>
    <text evidence="8">Binds 1 Mn(2+) or Fe(2+) ion per subunit.</text>
</comment>
<dbReference type="GO" id="GO:1900376">
    <property type="term" value="P:regulation of secondary metabolite biosynthetic process"/>
    <property type="evidence" value="ECO:0007669"/>
    <property type="project" value="TreeGrafter"/>
</dbReference>
<dbReference type="Proteomes" id="UP000427769">
    <property type="component" value="Chromosome"/>
</dbReference>
<dbReference type="PANTHER" id="PTHR33202:SF7">
    <property type="entry name" value="FERRIC UPTAKE REGULATION PROTEIN"/>
    <property type="match status" value="1"/>
</dbReference>
<feature type="binding site" evidence="8">
    <location>
        <position position="122"/>
    </location>
    <ligand>
        <name>Fe cation</name>
        <dbReference type="ChEBI" id="CHEBI:24875"/>
    </ligand>
</feature>
<dbReference type="CDD" id="cd07153">
    <property type="entry name" value="Fur_like"/>
    <property type="match status" value="1"/>
</dbReference>
<organism evidence="9 10">
    <name type="scientific">Desulfosarcina widdelii</name>
    <dbReference type="NCBI Taxonomy" id="947919"/>
    <lineage>
        <taxon>Bacteria</taxon>
        <taxon>Pseudomonadati</taxon>
        <taxon>Thermodesulfobacteriota</taxon>
        <taxon>Desulfobacteria</taxon>
        <taxon>Desulfobacterales</taxon>
        <taxon>Desulfosarcinaceae</taxon>
        <taxon>Desulfosarcina</taxon>
    </lineage>
</organism>
<evidence type="ECO:0000256" key="1">
    <source>
        <dbReference type="ARBA" id="ARBA00007957"/>
    </source>
</evidence>
<comment type="cofactor">
    <cofactor evidence="7">
        <name>Zn(2+)</name>
        <dbReference type="ChEBI" id="CHEBI:29105"/>
    </cofactor>
    <text evidence="7">Binds 1 zinc ion per subunit.</text>
</comment>
<evidence type="ECO:0000256" key="3">
    <source>
        <dbReference type="ARBA" id="ARBA00022833"/>
    </source>
</evidence>
<evidence type="ECO:0000256" key="8">
    <source>
        <dbReference type="PIRSR" id="PIRSR602481-2"/>
    </source>
</evidence>
<evidence type="ECO:0000313" key="10">
    <source>
        <dbReference type="Proteomes" id="UP000427769"/>
    </source>
</evidence>
<reference evidence="9 10" key="1">
    <citation type="submission" date="2019-11" db="EMBL/GenBank/DDBJ databases">
        <title>Comparative genomics of hydrocarbon-degrading Desulfosarcina strains.</title>
        <authorList>
            <person name="Watanabe M."/>
            <person name="Kojima H."/>
            <person name="Fukui M."/>
        </authorList>
    </citation>
    <scope>NUCLEOTIDE SEQUENCE [LARGE SCALE GENOMIC DNA]</scope>
    <source>
        <strain evidence="9 10">PP31</strain>
    </source>
</reference>
<keyword evidence="5" id="KW-0238">DNA-binding</keyword>
<keyword evidence="2" id="KW-0678">Repressor</keyword>
<evidence type="ECO:0000313" key="9">
    <source>
        <dbReference type="EMBL" id="BBO77319.1"/>
    </source>
</evidence>
<dbReference type="InterPro" id="IPR002481">
    <property type="entry name" value="FUR"/>
</dbReference>
<dbReference type="InterPro" id="IPR036388">
    <property type="entry name" value="WH-like_DNA-bd_sf"/>
</dbReference>
<dbReference type="InterPro" id="IPR043135">
    <property type="entry name" value="Fur_C"/>
</dbReference>
<dbReference type="KEGG" id="dwd:DSCW_47360"/>
<dbReference type="GO" id="GO:0000976">
    <property type="term" value="F:transcription cis-regulatory region binding"/>
    <property type="evidence" value="ECO:0007669"/>
    <property type="project" value="TreeGrafter"/>
</dbReference>
<evidence type="ECO:0000256" key="5">
    <source>
        <dbReference type="ARBA" id="ARBA00023125"/>
    </source>
</evidence>
<dbReference type="Gene3D" id="3.30.1490.190">
    <property type="match status" value="1"/>
</dbReference>
<dbReference type="Pfam" id="PF01475">
    <property type="entry name" value="FUR"/>
    <property type="match status" value="1"/>
</dbReference>
<feature type="binding site" evidence="7">
    <location>
        <position position="130"/>
    </location>
    <ligand>
        <name>Zn(2+)</name>
        <dbReference type="ChEBI" id="CHEBI:29105"/>
    </ligand>
</feature>
<keyword evidence="6" id="KW-0804">Transcription</keyword>
<comment type="similarity">
    <text evidence="1">Belongs to the Fur family.</text>
</comment>
<feature type="binding site" evidence="7">
    <location>
        <position position="93"/>
    </location>
    <ligand>
        <name>Zn(2+)</name>
        <dbReference type="ChEBI" id="CHEBI:29105"/>
    </ligand>
</feature>
<dbReference type="PANTHER" id="PTHR33202">
    <property type="entry name" value="ZINC UPTAKE REGULATION PROTEIN"/>
    <property type="match status" value="1"/>
</dbReference>
<evidence type="ECO:0000256" key="2">
    <source>
        <dbReference type="ARBA" id="ARBA00022491"/>
    </source>
</evidence>
<feature type="binding site" evidence="7">
    <location>
        <position position="90"/>
    </location>
    <ligand>
        <name>Zn(2+)</name>
        <dbReference type="ChEBI" id="CHEBI:29105"/>
    </ligand>
</feature>
<dbReference type="Gene3D" id="1.10.10.10">
    <property type="entry name" value="Winged helix-like DNA-binding domain superfamily/Winged helix DNA-binding domain"/>
    <property type="match status" value="1"/>
</dbReference>
<keyword evidence="8" id="KW-0408">Iron</keyword>
<evidence type="ECO:0000256" key="7">
    <source>
        <dbReference type="PIRSR" id="PIRSR602481-1"/>
    </source>
</evidence>
<dbReference type="GO" id="GO:0003700">
    <property type="term" value="F:DNA-binding transcription factor activity"/>
    <property type="evidence" value="ECO:0007669"/>
    <property type="project" value="InterPro"/>
</dbReference>
<sequence>MEIKGVACVKKMRMTPQRRVILEELRRVNDHPAADEIYRRVRKRLPKISLGTVYRNLEVLCELGEIQRLELSGSTKRYDGVPNKHYHIRCVECGRVDDAPIAPLNQIEDDLYGTTVYEIIGHNLEFTGLCPQCSRLHGARQEAG</sequence>
<dbReference type="InterPro" id="IPR036390">
    <property type="entry name" value="WH_DNA-bd_sf"/>
</dbReference>
<keyword evidence="10" id="KW-1185">Reference proteome</keyword>
<name>A0A5K7ZAW5_9BACT</name>
<keyword evidence="7" id="KW-0479">Metal-binding</keyword>
<gene>
    <name evidence="9" type="ORF">DSCW_47360</name>
</gene>
<protein>
    <submittedName>
        <fullName evidence="9">Transcriptional repressor</fullName>
    </submittedName>
</protein>
<proteinExistence type="inferred from homology"/>
<accession>A0A5K7ZAW5</accession>
<feature type="binding site" evidence="7">
    <location>
        <position position="133"/>
    </location>
    <ligand>
        <name>Zn(2+)</name>
        <dbReference type="ChEBI" id="CHEBI:29105"/>
    </ligand>
</feature>
<dbReference type="GO" id="GO:0045892">
    <property type="term" value="P:negative regulation of DNA-templated transcription"/>
    <property type="evidence" value="ECO:0007669"/>
    <property type="project" value="TreeGrafter"/>
</dbReference>
<dbReference type="SUPFAM" id="SSF46785">
    <property type="entry name" value="Winged helix' DNA-binding domain"/>
    <property type="match status" value="1"/>
</dbReference>
<evidence type="ECO:0000256" key="6">
    <source>
        <dbReference type="ARBA" id="ARBA00023163"/>
    </source>
</evidence>
<keyword evidence="4" id="KW-0805">Transcription regulation</keyword>